<gene>
    <name evidence="2" type="ORF">NITFAB_2308</name>
</gene>
<sequence>MKETKKPDSSGIMAGNPYSTKHTPLKSEILDSHDQMKYHQTDPMLYFI</sequence>
<dbReference type="EMBL" id="LS423452">
    <property type="protein sequence ID" value="SPS06715.1"/>
    <property type="molecule type" value="Genomic_DNA"/>
</dbReference>
<accession>A0A2X0SP65</accession>
<dbReference type="AlphaFoldDB" id="A0A2X0SP65"/>
<name>A0A2X0SP65_9PROT</name>
<evidence type="ECO:0000256" key="1">
    <source>
        <dbReference type="SAM" id="MobiDB-lite"/>
    </source>
</evidence>
<organism evidence="2">
    <name type="scientific">Candidatus Nitrotoga fabula</name>
    <dbReference type="NCBI Taxonomy" id="2182327"/>
    <lineage>
        <taxon>Bacteria</taxon>
        <taxon>Pseudomonadati</taxon>
        <taxon>Pseudomonadota</taxon>
        <taxon>Betaproteobacteria</taxon>
        <taxon>Nitrosomonadales</taxon>
        <taxon>Gallionellaceae</taxon>
        <taxon>Candidatus Nitrotoga</taxon>
    </lineage>
</organism>
<proteinExistence type="predicted"/>
<reference evidence="2" key="1">
    <citation type="submission" date="2018-05" db="EMBL/GenBank/DDBJ databases">
        <authorList>
            <person name="Lanie J.A."/>
            <person name="Ng W.-L."/>
            <person name="Kazmierczak K.M."/>
            <person name="Andrzejewski T.M."/>
            <person name="Davidsen T.M."/>
            <person name="Wayne K.J."/>
            <person name="Tettelin H."/>
            <person name="Glass J.I."/>
            <person name="Rusch D."/>
            <person name="Podicherti R."/>
            <person name="Tsui H.-C.T."/>
            <person name="Winkler M.E."/>
        </authorList>
    </citation>
    <scope>NUCLEOTIDE SEQUENCE</scope>
    <source>
        <strain evidence="2">KNB</strain>
    </source>
</reference>
<protein>
    <submittedName>
        <fullName evidence="2">Uncharacterized protein</fullName>
    </submittedName>
</protein>
<evidence type="ECO:0000313" key="2">
    <source>
        <dbReference type="EMBL" id="SPS06715.1"/>
    </source>
</evidence>
<feature type="region of interest" description="Disordered" evidence="1">
    <location>
        <begin position="1"/>
        <end position="24"/>
    </location>
</feature>